<accession>B0VNS3</accession>
<dbReference type="CDD" id="cd14744">
    <property type="entry name" value="PAAR_CT_2"/>
    <property type="match status" value="1"/>
</dbReference>
<dbReference type="InterPro" id="IPR008727">
    <property type="entry name" value="PAAR_motif"/>
</dbReference>
<dbReference type="Proteomes" id="UP000001741">
    <property type="component" value="Chromosome"/>
</dbReference>
<gene>
    <name evidence="1" type="ordered locus">ABSDF1814</name>
</gene>
<dbReference type="EMBL" id="CU468230">
    <property type="protein sequence ID" value="CAP01151.1"/>
    <property type="molecule type" value="Genomic_DNA"/>
</dbReference>
<protein>
    <recommendedName>
        <fullName evidence="3">PAAR domain-containing protein</fullName>
    </recommendedName>
</protein>
<evidence type="ECO:0000313" key="2">
    <source>
        <dbReference type="Proteomes" id="UP000001741"/>
    </source>
</evidence>
<organism evidence="1 2">
    <name type="scientific">Acinetobacter baumannii (strain SDF)</name>
    <dbReference type="NCBI Taxonomy" id="509170"/>
    <lineage>
        <taxon>Bacteria</taxon>
        <taxon>Pseudomonadati</taxon>
        <taxon>Pseudomonadota</taxon>
        <taxon>Gammaproteobacteria</taxon>
        <taxon>Moraxellales</taxon>
        <taxon>Moraxellaceae</taxon>
        <taxon>Acinetobacter</taxon>
        <taxon>Acinetobacter calcoaceticus/baumannii complex</taxon>
    </lineage>
</organism>
<dbReference type="AlphaFoldDB" id="B0VNS3"/>
<reference evidence="1 2" key="1">
    <citation type="journal article" date="2008" name="PLoS ONE">
        <title>Comparative analysis of Acinetobacters: three genomes for three lifestyles.</title>
        <authorList>
            <person name="Vallenet D."/>
            <person name="Nordmann P."/>
            <person name="Barbe V."/>
            <person name="Poirel L."/>
            <person name="Mangenot S."/>
            <person name="Bataille E."/>
            <person name="Dossat C."/>
            <person name="Gas S."/>
            <person name="Kreimeyer A."/>
            <person name="Lenoble P."/>
            <person name="Oztas S."/>
            <person name="Poulain J."/>
            <person name="Segurens B."/>
            <person name="Robert C."/>
            <person name="Abergel C."/>
            <person name="Claverie J.M."/>
            <person name="Raoult D."/>
            <person name="Medigue C."/>
            <person name="Weissenbach J."/>
            <person name="Cruveiller S."/>
        </authorList>
    </citation>
    <scope>NUCLEOTIDE SEQUENCE [LARGE SCALE GENOMIC DNA]</scope>
    <source>
        <strain evidence="1 2">SDF</strain>
    </source>
</reference>
<dbReference type="KEGG" id="abm:ABSDF1814"/>
<dbReference type="BioCyc" id="ABAU509170:GCL9-1491-MONOMER"/>
<sequence length="178" mass="19430">MKGFAIHNAITDHGGIIPSTQMRTSQMGNLFVRAGDGHMCPKCKCWSVVIKSHDHIIMDGKPVAYAGDKLSCGATIQPQQSHVVGDSGSPYSYAASSAAPAQDSFVEEKKEYGIQFQLKDEKTQKIFSDIPYSIIYKKDGKIETGWTDKEGKTHVINAATPDEVEFQTIDASKPLPPL</sequence>
<proteinExistence type="predicted"/>
<evidence type="ECO:0000313" key="1">
    <source>
        <dbReference type="EMBL" id="CAP01151.1"/>
    </source>
</evidence>
<evidence type="ECO:0008006" key="3">
    <source>
        <dbReference type="Google" id="ProtNLM"/>
    </source>
</evidence>
<name>B0VNS3_ACIBS</name>
<dbReference type="Pfam" id="PF05488">
    <property type="entry name" value="PAAR_motif"/>
    <property type="match status" value="1"/>
</dbReference>
<dbReference type="HOGENOM" id="CLU_113188_2_0_6"/>
<dbReference type="Gene3D" id="2.60.200.60">
    <property type="match status" value="1"/>
</dbReference>